<dbReference type="PROSITE" id="PS51263">
    <property type="entry name" value="ADF_H"/>
    <property type="match status" value="1"/>
</dbReference>
<comment type="subcellular location">
    <subcellularLocation>
        <location evidence="1">Cytoplasm</location>
        <location evidence="1">Cytoskeleton</location>
    </subcellularLocation>
</comment>
<comment type="caution">
    <text evidence="9">The sequence shown here is derived from an EMBL/GenBank/DDBJ whole genome shotgun (WGS) entry which is preliminary data.</text>
</comment>
<reference evidence="9" key="1">
    <citation type="submission" date="2021-03" db="EMBL/GenBank/DDBJ databases">
        <title>Draft genome sequence of rust myrtle Austropuccinia psidii MF-1, a brazilian biotype.</title>
        <authorList>
            <person name="Quecine M.C."/>
            <person name="Pachon D.M.R."/>
            <person name="Bonatelli M.L."/>
            <person name="Correr F.H."/>
            <person name="Franceschini L.M."/>
            <person name="Leite T.F."/>
            <person name="Margarido G.R.A."/>
            <person name="Almeida C.A."/>
            <person name="Ferrarezi J.A."/>
            <person name="Labate C.A."/>
        </authorList>
    </citation>
    <scope>NUCLEOTIDE SEQUENCE</scope>
    <source>
        <strain evidence="9">MF-1</strain>
    </source>
</reference>
<dbReference type="GO" id="GO:0005737">
    <property type="term" value="C:cytoplasm"/>
    <property type="evidence" value="ECO:0007669"/>
    <property type="project" value="TreeGrafter"/>
</dbReference>
<keyword evidence="5" id="KW-0009">Actin-binding</keyword>
<dbReference type="Pfam" id="PF00241">
    <property type="entry name" value="Cofilin_ADF"/>
    <property type="match status" value="1"/>
</dbReference>
<accession>A0A9Q3P9C5</accession>
<keyword evidence="3" id="KW-0963">Cytoplasm</keyword>
<dbReference type="PANTHER" id="PTHR13759:SF1">
    <property type="entry name" value="TWINFILIN"/>
    <property type="match status" value="1"/>
</dbReference>
<evidence type="ECO:0000259" key="8">
    <source>
        <dbReference type="PROSITE" id="PS51263"/>
    </source>
</evidence>
<comment type="subunit">
    <text evidence="7">Interacts with G-actin; ADP-actin form.</text>
</comment>
<dbReference type="GO" id="GO:0051015">
    <property type="term" value="F:actin filament binding"/>
    <property type="evidence" value="ECO:0007669"/>
    <property type="project" value="TreeGrafter"/>
</dbReference>
<keyword evidence="6" id="KW-0206">Cytoskeleton</keyword>
<dbReference type="EMBL" id="AVOT02057282">
    <property type="protein sequence ID" value="MBW0551421.1"/>
    <property type="molecule type" value="Genomic_DNA"/>
</dbReference>
<keyword evidence="10" id="KW-1185">Reference proteome</keyword>
<evidence type="ECO:0000256" key="1">
    <source>
        <dbReference type="ARBA" id="ARBA00004245"/>
    </source>
</evidence>
<dbReference type="InterPro" id="IPR028458">
    <property type="entry name" value="Twinfilin"/>
</dbReference>
<dbReference type="Gene3D" id="3.40.20.10">
    <property type="entry name" value="Severin"/>
    <property type="match status" value="1"/>
</dbReference>
<dbReference type="PANTHER" id="PTHR13759">
    <property type="entry name" value="TWINFILIN"/>
    <property type="match status" value="1"/>
</dbReference>
<evidence type="ECO:0000256" key="4">
    <source>
        <dbReference type="ARBA" id="ARBA00022737"/>
    </source>
</evidence>
<organism evidence="9 10">
    <name type="scientific">Austropuccinia psidii MF-1</name>
    <dbReference type="NCBI Taxonomy" id="1389203"/>
    <lineage>
        <taxon>Eukaryota</taxon>
        <taxon>Fungi</taxon>
        <taxon>Dikarya</taxon>
        <taxon>Basidiomycota</taxon>
        <taxon>Pucciniomycotina</taxon>
        <taxon>Pucciniomycetes</taxon>
        <taxon>Pucciniales</taxon>
        <taxon>Sphaerophragmiaceae</taxon>
        <taxon>Austropuccinia</taxon>
    </lineage>
</organism>
<evidence type="ECO:0000256" key="3">
    <source>
        <dbReference type="ARBA" id="ARBA00022490"/>
    </source>
</evidence>
<dbReference type="InterPro" id="IPR029006">
    <property type="entry name" value="ADF-H/Gelsolin-like_dom_sf"/>
</dbReference>
<evidence type="ECO:0000313" key="10">
    <source>
        <dbReference type="Proteomes" id="UP000765509"/>
    </source>
</evidence>
<evidence type="ECO:0000256" key="7">
    <source>
        <dbReference type="ARBA" id="ARBA00038532"/>
    </source>
</evidence>
<evidence type="ECO:0000256" key="5">
    <source>
        <dbReference type="ARBA" id="ARBA00023203"/>
    </source>
</evidence>
<comment type="similarity">
    <text evidence="2">Belongs to the actin-binding proteins ADF family. Twinfilin subfamily.</text>
</comment>
<dbReference type="GO" id="GO:0005884">
    <property type="term" value="C:actin filament"/>
    <property type="evidence" value="ECO:0007669"/>
    <property type="project" value="TreeGrafter"/>
</dbReference>
<sequence length="151" mass="17181">MLTDDTSAYILYQLGDAAYRHWLFISYVPEQSRVQYKMLCASTRATIPHQLGELNFGDSIFETFKDELTSSSYIAHLASQKVQAPMSFQETELADIKAAEELDFVSRGTQAYISDLWVSSGKKNTILRLEWAQDAQDALSAWYQRSAAFFI</sequence>
<keyword evidence="4" id="KW-0677">Repeat</keyword>
<dbReference type="OrthoDB" id="10006997at2759"/>
<dbReference type="SUPFAM" id="SSF55753">
    <property type="entry name" value="Actin depolymerizing proteins"/>
    <property type="match status" value="1"/>
</dbReference>
<dbReference type="GO" id="GO:0030042">
    <property type="term" value="P:actin filament depolymerization"/>
    <property type="evidence" value="ECO:0007669"/>
    <property type="project" value="TreeGrafter"/>
</dbReference>
<gene>
    <name evidence="9" type="ORF">O181_091136</name>
</gene>
<dbReference type="Proteomes" id="UP000765509">
    <property type="component" value="Unassembled WGS sequence"/>
</dbReference>
<feature type="domain" description="ADF-H" evidence="8">
    <location>
        <begin position="1"/>
        <end position="78"/>
    </location>
</feature>
<evidence type="ECO:0000256" key="6">
    <source>
        <dbReference type="ARBA" id="ARBA00023212"/>
    </source>
</evidence>
<name>A0A9Q3P9C5_9BASI</name>
<protein>
    <recommendedName>
        <fullName evidence="8">ADF-H domain-containing protein</fullName>
    </recommendedName>
</protein>
<dbReference type="AlphaFoldDB" id="A0A9Q3P9C5"/>
<evidence type="ECO:0000313" key="9">
    <source>
        <dbReference type="EMBL" id="MBW0551421.1"/>
    </source>
</evidence>
<dbReference type="GO" id="GO:0051016">
    <property type="term" value="P:barbed-end actin filament capping"/>
    <property type="evidence" value="ECO:0007669"/>
    <property type="project" value="TreeGrafter"/>
</dbReference>
<dbReference type="GO" id="GO:0003785">
    <property type="term" value="F:actin monomer binding"/>
    <property type="evidence" value="ECO:0007669"/>
    <property type="project" value="TreeGrafter"/>
</dbReference>
<dbReference type="InterPro" id="IPR002108">
    <property type="entry name" value="ADF-H"/>
</dbReference>
<evidence type="ECO:0000256" key="2">
    <source>
        <dbReference type="ARBA" id="ARBA00009557"/>
    </source>
</evidence>
<proteinExistence type="inferred from homology"/>